<evidence type="ECO:0000313" key="3">
    <source>
        <dbReference type="Proteomes" id="UP000226357"/>
    </source>
</evidence>
<organism evidence="2 3">
    <name type="scientific">Bacillus cereus</name>
    <dbReference type="NCBI Taxonomy" id="1396"/>
    <lineage>
        <taxon>Bacteria</taxon>
        <taxon>Bacillati</taxon>
        <taxon>Bacillota</taxon>
        <taxon>Bacilli</taxon>
        <taxon>Bacillales</taxon>
        <taxon>Bacillaceae</taxon>
        <taxon>Bacillus</taxon>
        <taxon>Bacillus cereus group</taxon>
    </lineage>
</organism>
<dbReference type="Proteomes" id="UP000226357">
    <property type="component" value="Unassembled WGS sequence"/>
</dbReference>
<evidence type="ECO:0000313" key="2">
    <source>
        <dbReference type="EMBL" id="PFS05056.1"/>
    </source>
</evidence>
<feature type="transmembrane region" description="Helical" evidence="1">
    <location>
        <begin position="180"/>
        <end position="204"/>
    </location>
</feature>
<proteinExistence type="predicted"/>
<evidence type="ECO:0000256" key="1">
    <source>
        <dbReference type="SAM" id="Phobius"/>
    </source>
</evidence>
<gene>
    <name evidence="2" type="ORF">COK38_05380</name>
</gene>
<comment type="caution">
    <text evidence="2">The sequence shown here is derived from an EMBL/GenBank/DDBJ whole genome shotgun (WGS) entry which is preliminary data.</text>
</comment>
<protein>
    <submittedName>
        <fullName evidence="2">Uncharacterized protein</fullName>
    </submittedName>
</protein>
<sequence>MEMIERYIYAATKNVPPYNRKDVSKKLRNVIDKELTKYVQEKEVTNNDIEKVLLELGPPNLVAKTYHRSKRYLISPELFELYASLLKIVLLSIFLAFSVILTIQIILDPSNLLKHSIDYITSLITTGVQGFAWVTIGFALLDYRKTSSKDIQKALHTNWRPQDLPLLPETKKQINRTEPIVGIVFSILFILLFLFANQFIGIFILQENATLMVIPFFNPETFAFYLPFIFLLLGIGILKECLKLIIGKWTKRLALYNLLLNALSLSIVLLLVQFANQPFCNTHFMTELAQSQSEAYETIKMIWNFSKQYALPIFISATLLDIGIGLYKAYKK</sequence>
<reference evidence="2 3" key="1">
    <citation type="submission" date="2017-09" db="EMBL/GenBank/DDBJ databases">
        <title>Large-scale bioinformatics analysis of Bacillus genomes uncovers conserved roles of natural products in bacterial physiology.</title>
        <authorList>
            <consortium name="Agbiome Team Llc"/>
            <person name="Bleich R.M."/>
            <person name="Grubbs K.J."/>
            <person name="Santa Maria K.C."/>
            <person name="Allen S.E."/>
            <person name="Farag S."/>
            <person name="Shank E.A."/>
            <person name="Bowers A."/>
        </authorList>
    </citation>
    <scope>NUCLEOTIDE SEQUENCE [LARGE SCALE GENOMIC DNA]</scope>
    <source>
        <strain evidence="2 3">AFS067272</strain>
    </source>
</reference>
<accession>A0AA44QCP9</accession>
<feature type="transmembrane region" description="Helical" evidence="1">
    <location>
        <begin position="119"/>
        <end position="141"/>
    </location>
</feature>
<keyword evidence="1" id="KW-0812">Transmembrane</keyword>
<dbReference type="RefSeq" id="WP_098523149.1">
    <property type="nucleotide sequence ID" value="NZ_NUYJ01000057.1"/>
</dbReference>
<dbReference type="EMBL" id="NVBO01000034">
    <property type="protein sequence ID" value="PFS05056.1"/>
    <property type="molecule type" value="Genomic_DNA"/>
</dbReference>
<keyword evidence="1" id="KW-0472">Membrane</keyword>
<feature type="transmembrane region" description="Helical" evidence="1">
    <location>
        <begin position="309"/>
        <end position="330"/>
    </location>
</feature>
<feature type="transmembrane region" description="Helical" evidence="1">
    <location>
        <begin position="254"/>
        <end position="275"/>
    </location>
</feature>
<name>A0AA44QCP9_BACCE</name>
<feature type="transmembrane region" description="Helical" evidence="1">
    <location>
        <begin position="78"/>
        <end position="107"/>
    </location>
</feature>
<keyword evidence="1" id="KW-1133">Transmembrane helix</keyword>
<feature type="transmembrane region" description="Helical" evidence="1">
    <location>
        <begin position="224"/>
        <end position="242"/>
    </location>
</feature>
<dbReference type="AlphaFoldDB" id="A0AA44QCP9"/>